<dbReference type="GO" id="GO:0016491">
    <property type="term" value="F:oxidoreductase activity"/>
    <property type="evidence" value="ECO:0007669"/>
    <property type="project" value="InterPro"/>
</dbReference>
<protein>
    <submittedName>
        <fullName evidence="7">DUF3738 domain-containing protein</fullName>
    </submittedName>
</protein>
<dbReference type="OrthoDB" id="9796554at2"/>
<dbReference type="RefSeq" id="WP_144851842.1">
    <property type="nucleotide sequence ID" value="NZ_VMRJ01000006.1"/>
</dbReference>
<evidence type="ECO:0000256" key="3">
    <source>
        <dbReference type="ARBA" id="ARBA00023157"/>
    </source>
</evidence>
<dbReference type="EMBL" id="VMRJ01000006">
    <property type="protein sequence ID" value="TVT37675.1"/>
    <property type="molecule type" value="Genomic_DNA"/>
</dbReference>
<dbReference type="PROSITE" id="PS51352">
    <property type="entry name" value="THIOREDOXIN_2"/>
    <property type="match status" value="1"/>
</dbReference>
<evidence type="ECO:0000259" key="6">
    <source>
        <dbReference type="PROSITE" id="PS51352"/>
    </source>
</evidence>
<feature type="chain" id="PRO_5035303762" evidence="5">
    <location>
        <begin position="21"/>
        <end position="401"/>
    </location>
</feature>
<dbReference type="Pfam" id="PF12543">
    <property type="entry name" value="DUF3738"/>
    <property type="match status" value="1"/>
</dbReference>
<evidence type="ECO:0000256" key="4">
    <source>
        <dbReference type="ARBA" id="ARBA00023284"/>
    </source>
</evidence>
<dbReference type="InterPro" id="IPR036249">
    <property type="entry name" value="Thioredoxin-like_sf"/>
</dbReference>
<evidence type="ECO:0000256" key="1">
    <source>
        <dbReference type="ARBA" id="ARBA00004196"/>
    </source>
</evidence>
<comment type="caution">
    <text evidence="7">The sequence shown here is derived from an EMBL/GenBank/DDBJ whole genome shotgun (WGS) entry which is preliminary data.</text>
</comment>
<dbReference type="Gene3D" id="3.40.30.10">
    <property type="entry name" value="Glutaredoxin"/>
    <property type="match status" value="1"/>
</dbReference>
<dbReference type="PANTHER" id="PTHR42852:SF6">
    <property type="entry name" value="THIOL:DISULFIDE INTERCHANGE PROTEIN DSBE"/>
    <property type="match status" value="1"/>
</dbReference>
<proteinExistence type="predicted"/>
<dbReference type="Pfam" id="PF00578">
    <property type="entry name" value="AhpC-TSA"/>
    <property type="match status" value="1"/>
</dbReference>
<accession>A0A558BMD4</accession>
<comment type="subcellular location">
    <subcellularLocation>
        <location evidence="1">Cell envelope</location>
    </subcellularLocation>
</comment>
<dbReference type="CDD" id="cd02966">
    <property type="entry name" value="TlpA_like_family"/>
    <property type="match status" value="1"/>
</dbReference>
<evidence type="ECO:0000313" key="7">
    <source>
        <dbReference type="EMBL" id="TVT37675.1"/>
    </source>
</evidence>
<evidence type="ECO:0000313" key="8">
    <source>
        <dbReference type="Proteomes" id="UP000317624"/>
    </source>
</evidence>
<keyword evidence="3" id="KW-1015">Disulfide bond</keyword>
<dbReference type="Proteomes" id="UP000317624">
    <property type="component" value="Unassembled WGS sequence"/>
</dbReference>
<dbReference type="SUPFAM" id="SSF52833">
    <property type="entry name" value="Thioredoxin-like"/>
    <property type="match status" value="1"/>
</dbReference>
<dbReference type="InterPro" id="IPR017801">
    <property type="entry name" value="DUF3738"/>
</dbReference>
<evidence type="ECO:0000256" key="2">
    <source>
        <dbReference type="ARBA" id="ARBA00022748"/>
    </source>
</evidence>
<reference evidence="7 8" key="1">
    <citation type="submission" date="2019-07" db="EMBL/GenBank/DDBJ databases">
        <title>Hymenobacter sp. straun FUR1 Genome sequencing and assembly.</title>
        <authorList>
            <person name="Chhetri G."/>
        </authorList>
    </citation>
    <scope>NUCLEOTIDE SEQUENCE [LARGE SCALE GENOMIC DNA]</scope>
    <source>
        <strain evidence="7 8">Fur1</strain>
    </source>
</reference>
<name>A0A558BMD4_9BACT</name>
<evidence type="ECO:0000256" key="5">
    <source>
        <dbReference type="SAM" id="SignalP"/>
    </source>
</evidence>
<keyword evidence="4" id="KW-0676">Redox-active center</keyword>
<feature type="signal peptide" evidence="5">
    <location>
        <begin position="1"/>
        <end position="20"/>
    </location>
</feature>
<dbReference type="AlphaFoldDB" id="A0A558BMD4"/>
<feature type="domain" description="Thioredoxin" evidence="6">
    <location>
        <begin position="22"/>
        <end position="165"/>
    </location>
</feature>
<dbReference type="GO" id="GO:0016209">
    <property type="term" value="F:antioxidant activity"/>
    <property type="evidence" value="ECO:0007669"/>
    <property type="project" value="InterPro"/>
</dbReference>
<keyword evidence="5" id="KW-0732">Signal</keyword>
<dbReference type="InterPro" id="IPR013766">
    <property type="entry name" value="Thioredoxin_domain"/>
</dbReference>
<dbReference type="PANTHER" id="PTHR42852">
    <property type="entry name" value="THIOL:DISULFIDE INTERCHANGE PROTEIN DSBE"/>
    <property type="match status" value="1"/>
</dbReference>
<dbReference type="GO" id="GO:0030313">
    <property type="term" value="C:cell envelope"/>
    <property type="evidence" value="ECO:0007669"/>
    <property type="project" value="UniProtKB-SubCell"/>
</dbReference>
<sequence>MKKLLIFWLGLLLSTPASHAQAILGQLAPNLRFNTVLNGSQPSLTLAQLRGKVVLLEFWATYCGPCLTAMPHLQELQRQFGERLQVVAISPDSPARLGRFLQARPSNLLFASVVGAASDSLQQLFSYQIIPHSVLLDAAGRVVASTEPQFITAQVIARVLKGQAINLPLKQDVVSRNAIATYFPATAATPPRFLMQPALRGVASMTRSYPQDSSAFHNRRLTALNIALPELYRLAYGGLPYGRTLDLRPAAPTSSKLPLYCLDIIVPKGQEASLLPTMRQELAARFDLRATLEPRPRSVYLLRVADARKLPPATGFEKPSSEAASVGTYQGANVTLAEVADYLEGFGLVELPVLLATPTTTRYNLEFSYQQEKPGDLLRALADLGLTLEKAERPVEMLVLR</sequence>
<dbReference type="InterPro" id="IPR000866">
    <property type="entry name" value="AhpC/TSA"/>
</dbReference>
<dbReference type="InterPro" id="IPR050553">
    <property type="entry name" value="Thioredoxin_ResA/DsbE_sf"/>
</dbReference>
<keyword evidence="8" id="KW-1185">Reference proteome</keyword>
<dbReference type="GO" id="GO:0017004">
    <property type="term" value="P:cytochrome complex assembly"/>
    <property type="evidence" value="ECO:0007669"/>
    <property type="project" value="UniProtKB-KW"/>
</dbReference>
<organism evidence="7 8">
    <name type="scientific">Hymenobacter setariae</name>
    <dbReference type="NCBI Taxonomy" id="2594794"/>
    <lineage>
        <taxon>Bacteria</taxon>
        <taxon>Pseudomonadati</taxon>
        <taxon>Bacteroidota</taxon>
        <taxon>Cytophagia</taxon>
        <taxon>Cytophagales</taxon>
        <taxon>Hymenobacteraceae</taxon>
        <taxon>Hymenobacter</taxon>
    </lineage>
</organism>
<keyword evidence="2" id="KW-0201">Cytochrome c-type biogenesis</keyword>
<gene>
    <name evidence="7" type="ORF">FNT36_21105</name>
</gene>